<evidence type="ECO:0000313" key="1">
    <source>
        <dbReference type="EMBL" id="MBB4949512.1"/>
    </source>
</evidence>
<sequence>MSTPTVPVDLEAVRQVLESTVMVDEVRISRPTGIPVLDVVTGLVGPAPTTTVWQGSGAVLSAHGLAAVEHLVGGRWLEDTASWYGLVTPLSAPLPQRGDLVTVITAKSPTAGTVGRTWQALDPGEASTVAVARITRLDEVVII</sequence>
<accession>A0A7W7WJ57</accession>
<keyword evidence="2" id="KW-1185">Reference proteome</keyword>
<dbReference type="Pfam" id="PF19586">
    <property type="entry name" value="DUF6093"/>
    <property type="match status" value="1"/>
</dbReference>
<dbReference type="RefSeq" id="WP_184919894.1">
    <property type="nucleotide sequence ID" value="NZ_JACHJR010000001.1"/>
</dbReference>
<protein>
    <submittedName>
        <fullName evidence="1">Uncharacterized protein</fullName>
    </submittedName>
</protein>
<proteinExistence type="predicted"/>
<gene>
    <name evidence="1" type="ORF">F4556_005047</name>
</gene>
<dbReference type="InterPro" id="IPR046075">
    <property type="entry name" value="DUF6093"/>
</dbReference>
<evidence type="ECO:0000313" key="2">
    <source>
        <dbReference type="Proteomes" id="UP000573327"/>
    </source>
</evidence>
<comment type="caution">
    <text evidence="1">The sequence shown here is derived from an EMBL/GenBank/DDBJ whole genome shotgun (WGS) entry which is preliminary data.</text>
</comment>
<dbReference type="Proteomes" id="UP000573327">
    <property type="component" value="Unassembled WGS sequence"/>
</dbReference>
<name>A0A7W7WJ57_9ACTN</name>
<organism evidence="1 2">
    <name type="scientific">Kitasatospora gansuensis</name>
    <dbReference type="NCBI Taxonomy" id="258050"/>
    <lineage>
        <taxon>Bacteria</taxon>
        <taxon>Bacillati</taxon>
        <taxon>Actinomycetota</taxon>
        <taxon>Actinomycetes</taxon>
        <taxon>Kitasatosporales</taxon>
        <taxon>Streptomycetaceae</taxon>
        <taxon>Kitasatospora</taxon>
    </lineage>
</organism>
<dbReference type="AlphaFoldDB" id="A0A7W7WJ57"/>
<dbReference type="EMBL" id="JACHJR010000001">
    <property type="protein sequence ID" value="MBB4949512.1"/>
    <property type="molecule type" value="Genomic_DNA"/>
</dbReference>
<reference evidence="1 2" key="1">
    <citation type="submission" date="2020-08" db="EMBL/GenBank/DDBJ databases">
        <title>Sequencing the genomes of 1000 actinobacteria strains.</title>
        <authorList>
            <person name="Klenk H.-P."/>
        </authorList>
    </citation>
    <scope>NUCLEOTIDE SEQUENCE [LARGE SCALE GENOMIC DNA]</scope>
    <source>
        <strain evidence="1 2">DSM 44786</strain>
    </source>
</reference>